<accession>A0A8J3NXF8</accession>
<dbReference type="GO" id="GO:0003677">
    <property type="term" value="F:DNA binding"/>
    <property type="evidence" value="ECO:0007669"/>
    <property type="project" value="UniProtKB-KW"/>
</dbReference>
<evidence type="ECO:0000313" key="6">
    <source>
        <dbReference type="Proteomes" id="UP000619293"/>
    </source>
</evidence>
<evidence type="ECO:0000256" key="3">
    <source>
        <dbReference type="SAM" id="Phobius"/>
    </source>
</evidence>
<dbReference type="AlphaFoldDB" id="A0A8J3NXF8"/>
<organism evidence="5 6">
    <name type="scientific">Catellatospora chokoriensis</name>
    <dbReference type="NCBI Taxonomy" id="310353"/>
    <lineage>
        <taxon>Bacteria</taxon>
        <taxon>Bacillati</taxon>
        <taxon>Actinomycetota</taxon>
        <taxon>Actinomycetes</taxon>
        <taxon>Micromonosporales</taxon>
        <taxon>Micromonosporaceae</taxon>
        <taxon>Catellatospora</taxon>
    </lineage>
</organism>
<feature type="transmembrane region" description="Helical" evidence="3">
    <location>
        <begin position="46"/>
        <end position="68"/>
    </location>
</feature>
<proteinExistence type="predicted"/>
<dbReference type="Proteomes" id="UP000619293">
    <property type="component" value="Unassembled WGS sequence"/>
</dbReference>
<keyword evidence="1" id="KW-0238">DNA-binding</keyword>
<feature type="compositionally biased region" description="Basic residues" evidence="2">
    <location>
        <begin position="726"/>
        <end position="740"/>
    </location>
</feature>
<evidence type="ECO:0000259" key="4">
    <source>
        <dbReference type="Pfam" id="PF07282"/>
    </source>
</evidence>
<feature type="compositionally biased region" description="Basic residues" evidence="2">
    <location>
        <begin position="695"/>
        <end position="708"/>
    </location>
</feature>
<sequence length="740" mass="79317">MARGDDEFVEFARANQARLQQAAYLLTGDRDQAEDAAQGVNCCSRLLSVTAFWLVVVAVLLWGCQGLVRVAVVSGVCPRLVTVGIGRGGGVVMAVGQLTATATCAAMSATVEADGRRVGERILAARVGWLAHLVGQMAGQIVAGHWTGTDLAILAAGVGPDGRALPVKGWMALRRLGWAAPVPDGVYASDRVRRCAQEQAARALRLGVYRREVLHAIVATLPADGRRDDADWQALRELLPAGVTGAVVANRTRQVRAYQHAQGRLPGDLTELEAAPAVAAQVLLAAADKQLAAIGRDGPGRALLRVQLPLTARPASAADWAWHALPITLPAHVAEHARLCAPTLRVVGHRVRVDLPHRAPATTAPVRGHRVALGLDWGVNTLLTGTAGRLTDTGRVVTDGRMLRYDATAVSAQLHRLRQHREHLAAKRDHHTTLTTGLPDDDPRARHLTVLAARATAEHGQVCARIRHLNKTLAWSAGRWAVDQAVALHAGVIYVEDLATLAARGRRKGNARLSGQVRGQVVDAIVHLAAKAGIAVVTVPARGTSRYCPRCGQGHTELTHTPAPDRAGERGWKWAICGRCNLSTDRDHAAAMRITARGLLAQHHVRTDRTTGRHRITTVVEGNVATVRRPATTITTPGRKLRPTPKRPTVGKLSHRVPDRRTAPAPPSGGQRPAGQAPKNHHQTVAASGPAHDHLKPRHHRTGFHHVHATPVITLTGDYGPGTTRPRPHPKRPKHTGKHR</sequence>
<dbReference type="InterPro" id="IPR010095">
    <property type="entry name" value="Cas12f1-like_TNB"/>
</dbReference>
<gene>
    <name evidence="5" type="ORF">Cch02nite_77090</name>
</gene>
<keyword evidence="6" id="KW-1185">Reference proteome</keyword>
<keyword evidence="3" id="KW-1133">Transmembrane helix</keyword>
<name>A0A8J3NXF8_9ACTN</name>
<protein>
    <recommendedName>
        <fullName evidence="4">Cas12f1-like TNB domain-containing protein</fullName>
    </recommendedName>
</protein>
<feature type="region of interest" description="Disordered" evidence="2">
    <location>
        <begin position="629"/>
        <end position="740"/>
    </location>
</feature>
<dbReference type="EMBL" id="BONG01000088">
    <property type="protein sequence ID" value="GIF94265.1"/>
    <property type="molecule type" value="Genomic_DNA"/>
</dbReference>
<feature type="domain" description="Cas12f1-like TNB" evidence="4">
    <location>
        <begin position="520"/>
        <end position="594"/>
    </location>
</feature>
<evidence type="ECO:0000256" key="1">
    <source>
        <dbReference type="ARBA" id="ARBA00023125"/>
    </source>
</evidence>
<keyword evidence="3" id="KW-0472">Membrane</keyword>
<evidence type="ECO:0000256" key="2">
    <source>
        <dbReference type="SAM" id="MobiDB-lite"/>
    </source>
</evidence>
<evidence type="ECO:0000313" key="5">
    <source>
        <dbReference type="EMBL" id="GIF94265.1"/>
    </source>
</evidence>
<comment type="caution">
    <text evidence="5">The sequence shown here is derived from an EMBL/GenBank/DDBJ whole genome shotgun (WGS) entry which is preliminary data.</text>
</comment>
<dbReference type="Pfam" id="PF07282">
    <property type="entry name" value="Cas12f1-like_TNB"/>
    <property type="match status" value="1"/>
</dbReference>
<reference evidence="5 6" key="1">
    <citation type="submission" date="2021-01" db="EMBL/GenBank/DDBJ databases">
        <title>Whole genome shotgun sequence of Catellatospora chokoriensis NBRC 107358.</title>
        <authorList>
            <person name="Komaki H."/>
            <person name="Tamura T."/>
        </authorList>
    </citation>
    <scope>NUCLEOTIDE SEQUENCE [LARGE SCALE GENOMIC DNA]</scope>
    <source>
        <strain evidence="5 6">NBRC 107358</strain>
    </source>
</reference>
<keyword evidence="3" id="KW-0812">Transmembrane</keyword>